<evidence type="ECO:0000256" key="9">
    <source>
        <dbReference type="ARBA" id="ARBA00030162"/>
    </source>
</evidence>
<evidence type="ECO:0000256" key="13">
    <source>
        <dbReference type="PIRSR" id="PIRSR604385-2"/>
    </source>
</evidence>
<dbReference type="PANTHER" id="PTHR11839">
    <property type="entry name" value="UDP/ADP-SUGAR PYROPHOSPHATASE"/>
    <property type="match status" value="1"/>
</dbReference>
<comment type="cofactor">
    <cofactor evidence="1 13">
        <name>Mg(2+)</name>
        <dbReference type="ChEBI" id="CHEBI:18420"/>
    </cofactor>
</comment>
<keyword evidence="17" id="KW-1185">Reference proteome</keyword>
<dbReference type="GO" id="GO:0019693">
    <property type="term" value="P:ribose phosphate metabolic process"/>
    <property type="evidence" value="ECO:0007669"/>
    <property type="project" value="TreeGrafter"/>
</dbReference>
<dbReference type="PANTHER" id="PTHR11839:SF5">
    <property type="entry name" value="ADP-RIBOSE PYROPHOSPHATASE"/>
    <property type="match status" value="1"/>
</dbReference>
<comment type="similarity">
    <text evidence="2">Belongs to the Nudix hydrolase family. NudF subfamily.</text>
</comment>
<dbReference type="GO" id="GO:0046872">
    <property type="term" value="F:metal ion binding"/>
    <property type="evidence" value="ECO:0007669"/>
    <property type="project" value="UniProtKB-KW"/>
</dbReference>
<dbReference type="CDD" id="cd24155">
    <property type="entry name" value="NUDIX_ADPRase"/>
    <property type="match status" value="1"/>
</dbReference>
<dbReference type="EC" id="3.6.1.13" evidence="3"/>
<evidence type="ECO:0000256" key="5">
    <source>
        <dbReference type="ARBA" id="ARBA00022723"/>
    </source>
</evidence>
<protein>
    <recommendedName>
        <fullName evidence="4">ADP-ribose pyrophosphatase</fullName>
        <ecNumber evidence="3">3.6.1.13</ecNumber>
    </recommendedName>
    <alternativeName>
        <fullName evidence="9">ADP-ribose diphosphatase</fullName>
    </alternativeName>
    <alternativeName>
        <fullName evidence="11">ADP-ribose phosphohydrolase</fullName>
    </alternativeName>
    <alternativeName>
        <fullName evidence="10">Adenosine diphosphoribose pyrophosphatase</fullName>
    </alternativeName>
</protein>
<evidence type="ECO:0000256" key="6">
    <source>
        <dbReference type="ARBA" id="ARBA00022801"/>
    </source>
</evidence>
<dbReference type="GO" id="GO:0005829">
    <property type="term" value="C:cytosol"/>
    <property type="evidence" value="ECO:0007669"/>
    <property type="project" value="TreeGrafter"/>
</dbReference>
<feature type="binding site" evidence="13">
    <location>
        <position position="267"/>
    </location>
    <ligand>
        <name>Mg(2+)</name>
        <dbReference type="ChEBI" id="CHEBI:18420"/>
        <label>1</label>
    </ligand>
</feature>
<evidence type="ECO:0000256" key="2">
    <source>
        <dbReference type="ARBA" id="ARBA00007482"/>
    </source>
</evidence>
<evidence type="ECO:0000256" key="4">
    <source>
        <dbReference type="ARBA" id="ARBA00013297"/>
    </source>
</evidence>
<dbReference type="InterPro" id="IPR015797">
    <property type="entry name" value="NUDIX_hydrolase-like_dom_sf"/>
</dbReference>
<dbReference type="Gene3D" id="3.90.79.10">
    <property type="entry name" value="Nucleoside Triphosphate Pyrophosphohydrolase"/>
    <property type="match status" value="1"/>
</dbReference>
<dbReference type="SUPFAM" id="SSF55811">
    <property type="entry name" value="Nudix"/>
    <property type="match status" value="1"/>
</dbReference>
<dbReference type="KEGG" id="pzh:CX676_05835"/>
<keyword evidence="6 16" id="KW-0378">Hydrolase</keyword>
<dbReference type="GO" id="GO:0006753">
    <property type="term" value="P:nucleoside phosphate metabolic process"/>
    <property type="evidence" value="ECO:0007669"/>
    <property type="project" value="TreeGrafter"/>
</dbReference>
<sequence length="363" mass="38921">MAEVVLVGPLAHPSLRAALGLAGREMTLDGRLVGGQRAGIDRHGWPVRQPGPGQVAALAVTMTPQLARYAAVMGLAPVPHQGLRMMGAVAQGPGGVAWSADRWPADLVAGIARAILETPEDRSPAEIARRLPMIGTWVESTLRAAADPLTGGGLAGFSPDEPGPLWRVEERAEPYADFFAVEEMHLSHRLHGGGWSPVVKRAGFVLGDAVVVLPWDAKRDRVLLIDQFRVGPAMRGDRQPWMLEAIAGRIDVGETPEIAARREALEEAQLPLGRMFPALHHYPSPGAIGEYLYCYVAEADLPDDAGGVHGLDSEAEDIRSHLVSTGELARLVMEGQISNGPLALLALWFQARLPDLRRAIAEA</sequence>
<feature type="domain" description="Nudix hydrolase" evidence="15">
    <location>
        <begin position="205"/>
        <end position="345"/>
    </location>
</feature>
<accession>A0A2H5EWS0</accession>
<evidence type="ECO:0000313" key="17">
    <source>
        <dbReference type="Proteomes" id="UP000234530"/>
    </source>
</evidence>
<dbReference type="GO" id="GO:0019144">
    <property type="term" value="F:ADP-sugar diphosphatase activity"/>
    <property type="evidence" value="ECO:0007669"/>
    <property type="project" value="TreeGrafter"/>
</dbReference>
<reference evidence="16 17" key="1">
    <citation type="journal article" date="2013" name="Antonie Van Leeuwenhoek">
        <title>Paracoccus zhejiangensis sp. nov., isolated from activated sludge in wastewater-treatment system.</title>
        <authorList>
            <person name="Wu Z.G."/>
            <person name="Zhang D.F."/>
            <person name="Liu Y.L."/>
            <person name="Wang F."/>
            <person name="Jiang X."/>
            <person name="Li C."/>
            <person name="Li S.P."/>
            <person name="Hong Q."/>
            <person name="Li W.J."/>
        </authorList>
    </citation>
    <scope>NUCLEOTIDE SEQUENCE [LARGE SCALE GENOMIC DNA]</scope>
    <source>
        <strain evidence="16 17">J6</strain>
    </source>
</reference>
<evidence type="ECO:0000256" key="1">
    <source>
        <dbReference type="ARBA" id="ARBA00001946"/>
    </source>
</evidence>
<feature type="binding site" evidence="13">
    <location>
        <position position="316"/>
    </location>
    <ligand>
        <name>Mg(2+)</name>
        <dbReference type="ChEBI" id="CHEBI:18420"/>
        <label>1</label>
    </ligand>
</feature>
<comment type="function">
    <text evidence="8">Acts on ADP-mannose and ADP-glucose as well as ADP-ribose. Prevents glycogen biosynthesis. The reaction catalyzed by this enzyme is a limiting step of the gluconeogenic process.</text>
</comment>
<evidence type="ECO:0000256" key="7">
    <source>
        <dbReference type="ARBA" id="ARBA00022842"/>
    </source>
</evidence>
<dbReference type="InterPro" id="IPR000086">
    <property type="entry name" value="NUDIX_hydrolase_dom"/>
</dbReference>
<comment type="catalytic activity">
    <reaction evidence="12">
        <text>ADP-D-ribose + H2O = D-ribose 5-phosphate + AMP + 2 H(+)</text>
        <dbReference type="Rhea" id="RHEA:10412"/>
        <dbReference type="ChEBI" id="CHEBI:15377"/>
        <dbReference type="ChEBI" id="CHEBI:15378"/>
        <dbReference type="ChEBI" id="CHEBI:57967"/>
        <dbReference type="ChEBI" id="CHEBI:78346"/>
        <dbReference type="ChEBI" id="CHEBI:456215"/>
        <dbReference type="EC" id="3.6.1.13"/>
    </reaction>
</comment>
<keyword evidence="5 13" id="KW-0479">Metal-binding</keyword>
<dbReference type="PROSITE" id="PS51462">
    <property type="entry name" value="NUDIX"/>
    <property type="match status" value="1"/>
</dbReference>
<evidence type="ECO:0000256" key="14">
    <source>
        <dbReference type="PIRSR" id="PIRSR604385-3"/>
    </source>
</evidence>
<feature type="binding site" evidence="13">
    <location>
        <position position="247"/>
    </location>
    <ligand>
        <name>Mg(2+)</name>
        <dbReference type="ChEBI" id="CHEBI:18420"/>
        <label>1</label>
    </ligand>
</feature>
<evidence type="ECO:0000259" key="15">
    <source>
        <dbReference type="PROSITE" id="PS51462"/>
    </source>
</evidence>
<dbReference type="NCBIfam" id="TIGR00052">
    <property type="entry name" value="nudix-type nucleoside diphosphatase, YffH/AdpP family"/>
    <property type="match status" value="1"/>
</dbReference>
<gene>
    <name evidence="16" type="ORF">CX676_05835</name>
</gene>
<proteinExistence type="inferred from homology"/>
<feature type="short sequence motif" description="Nudix box" evidence="14">
    <location>
        <begin position="248"/>
        <end position="270"/>
    </location>
</feature>
<evidence type="ECO:0000313" key="16">
    <source>
        <dbReference type="EMBL" id="AUH63737.1"/>
    </source>
</evidence>
<name>A0A2H5EWS0_9RHOB</name>
<evidence type="ECO:0000256" key="10">
    <source>
        <dbReference type="ARBA" id="ARBA00030308"/>
    </source>
</evidence>
<dbReference type="AlphaFoldDB" id="A0A2H5EWS0"/>
<evidence type="ECO:0000256" key="11">
    <source>
        <dbReference type="ARBA" id="ARBA00033056"/>
    </source>
</evidence>
<dbReference type="RefSeq" id="WP_101751779.1">
    <property type="nucleotide sequence ID" value="NZ_CP025430.1"/>
</dbReference>
<dbReference type="GO" id="GO:0047631">
    <property type="term" value="F:ADP-ribose diphosphatase activity"/>
    <property type="evidence" value="ECO:0007669"/>
    <property type="project" value="UniProtKB-EC"/>
</dbReference>
<keyword evidence="7 13" id="KW-0460">Magnesium</keyword>
<evidence type="ECO:0000256" key="12">
    <source>
        <dbReference type="ARBA" id="ARBA00049546"/>
    </source>
</evidence>
<evidence type="ECO:0000256" key="3">
    <source>
        <dbReference type="ARBA" id="ARBA00012453"/>
    </source>
</evidence>
<dbReference type="OrthoDB" id="5292471at2"/>
<feature type="binding site" evidence="13">
    <location>
        <position position="263"/>
    </location>
    <ligand>
        <name>Mg(2+)</name>
        <dbReference type="ChEBI" id="CHEBI:18420"/>
        <label>1</label>
    </ligand>
</feature>
<dbReference type="InterPro" id="IPR004385">
    <property type="entry name" value="NDP_pyrophosphatase"/>
</dbReference>
<organism evidence="16 17">
    <name type="scientific">Paracoccus zhejiangensis</name>
    <dbReference type="NCBI Taxonomy" id="1077935"/>
    <lineage>
        <taxon>Bacteria</taxon>
        <taxon>Pseudomonadati</taxon>
        <taxon>Pseudomonadota</taxon>
        <taxon>Alphaproteobacteria</taxon>
        <taxon>Rhodobacterales</taxon>
        <taxon>Paracoccaceae</taxon>
        <taxon>Paracoccus</taxon>
    </lineage>
</organism>
<dbReference type="Proteomes" id="UP000234530">
    <property type="component" value="Chromosome"/>
</dbReference>
<evidence type="ECO:0000256" key="8">
    <source>
        <dbReference type="ARBA" id="ARBA00025164"/>
    </source>
</evidence>
<dbReference type="EMBL" id="CP025430">
    <property type="protein sequence ID" value="AUH63737.1"/>
    <property type="molecule type" value="Genomic_DNA"/>
</dbReference>
<dbReference type="Pfam" id="PF00293">
    <property type="entry name" value="NUDIX"/>
    <property type="match status" value="1"/>
</dbReference>